<evidence type="ECO:0000256" key="1">
    <source>
        <dbReference type="SAM" id="MobiDB-lite"/>
    </source>
</evidence>
<feature type="non-terminal residue" evidence="2">
    <location>
        <position position="107"/>
    </location>
</feature>
<dbReference type="EMBL" id="JBHPBY010000348">
    <property type="protein sequence ID" value="MFC1852678.1"/>
    <property type="molecule type" value="Genomic_DNA"/>
</dbReference>
<sequence>MLSDLFSGAHSLIMLHHFSLTSPCKLDIVCSEFREMTVMPLDFSPEIGLVRKPLQPGGEKASVLTGLDISPRFARSKNKNPDPKGQALGEPLKGDEITDVLLLITTG</sequence>
<evidence type="ECO:0000313" key="2">
    <source>
        <dbReference type="EMBL" id="MFC1852678.1"/>
    </source>
</evidence>
<comment type="caution">
    <text evidence="2">The sequence shown here is derived from an EMBL/GenBank/DDBJ whole genome shotgun (WGS) entry which is preliminary data.</text>
</comment>
<reference evidence="2 3" key="1">
    <citation type="submission" date="2024-09" db="EMBL/GenBank/DDBJ databases">
        <title>Laminarin stimulates single cell rates of sulfate reduction while oxygen inhibits transcriptomic activity in coastal marine sediment.</title>
        <authorList>
            <person name="Lindsay M."/>
            <person name="Orcutt B."/>
            <person name="Emerson D."/>
            <person name="Stepanauskas R."/>
            <person name="D'Angelo T."/>
        </authorList>
    </citation>
    <scope>NUCLEOTIDE SEQUENCE [LARGE SCALE GENOMIC DNA]</scope>
    <source>
        <strain evidence="2">SAG AM-311-K15</strain>
    </source>
</reference>
<protein>
    <submittedName>
        <fullName evidence="2">Uncharacterized protein</fullName>
    </submittedName>
</protein>
<proteinExistence type="predicted"/>
<accession>A0ABV6Z2M2</accession>
<dbReference type="Proteomes" id="UP001594351">
    <property type="component" value="Unassembled WGS sequence"/>
</dbReference>
<name>A0ABV6Z2M2_UNCC1</name>
<gene>
    <name evidence="2" type="ORF">ACFL27_20965</name>
</gene>
<keyword evidence="3" id="KW-1185">Reference proteome</keyword>
<feature type="region of interest" description="Disordered" evidence="1">
    <location>
        <begin position="72"/>
        <end position="92"/>
    </location>
</feature>
<evidence type="ECO:0000313" key="3">
    <source>
        <dbReference type="Proteomes" id="UP001594351"/>
    </source>
</evidence>
<organism evidence="2 3">
    <name type="scientific">candidate division CSSED10-310 bacterium</name>
    <dbReference type="NCBI Taxonomy" id="2855610"/>
    <lineage>
        <taxon>Bacteria</taxon>
        <taxon>Bacteria division CSSED10-310</taxon>
    </lineage>
</organism>